<evidence type="ECO:0000313" key="3">
    <source>
        <dbReference type="Proteomes" id="UP000191672"/>
    </source>
</evidence>
<feature type="compositionally biased region" description="Low complexity" evidence="1">
    <location>
        <begin position="325"/>
        <end position="339"/>
    </location>
</feature>
<reference evidence="3" key="1">
    <citation type="journal article" date="2017" name="Nat. Microbiol.">
        <title>Global analysis of biosynthetic gene clusters reveals vast potential of secondary metabolite production in Penicillium species.</title>
        <authorList>
            <person name="Nielsen J.C."/>
            <person name="Grijseels S."/>
            <person name="Prigent S."/>
            <person name="Ji B."/>
            <person name="Dainat J."/>
            <person name="Nielsen K.F."/>
            <person name="Frisvad J.C."/>
            <person name="Workman M."/>
            <person name="Nielsen J."/>
        </authorList>
    </citation>
    <scope>NUCLEOTIDE SEQUENCE [LARGE SCALE GENOMIC DNA]</scope>
    <source>
        <strain evidence="3">IBT 31811</strain>
    </source>
</reference>
<feature type="compositionally biased region" description="Polar residues" evidence="1">
    <location>
        <begin position="175"/>
        <end position="190"/>
    </location>
</feature>
<gene>
    <name evidence="2" type="ORF">PENANT_c030G07981</name>
</gene>
<organism evidence="2 3">
    <name type="scientific">Penicillium antarcticum</name>
    <dbReference type="NCBI Taxonomy" id="416450"/>
    <lineage>
        <taxon>Eukaryota</taxon>
        <taxon>Fungi</taxon>
        <taxon>Dikarya</taxon>
        <taxon>Ascomycota</taxon>
        <taxon>Pezizomycotina</taxon>
        <taxon>Eurotiomycetes</taxon>
        <taxon>Eurotiomycetidae</taxon>
        <taxon>Eurotiales</taxon>
        <taxon>Aspergillaceae</taxon>
        <taxon>Penicillium</taxon>
    </lineage>
</organism>
<feature type="region of interest" description="Disordered" evidence="1">
    <location>
        <begin position="256"/>
        <end position="346"/>
    </location>
</feature>
<feature type="compositionally biased region" description="Polar residues" evidence="1">
    <location>
        <begin position="204"/>
        <end position="214"/>
    </location>
</feature>
<accession>A0A1V6PWC5</accession>
<protein>
    <submittedName>
        <fullName evidence="2">Uncharacterized protein</fullName>
    </submittedName>
</protein>
<feature type="compositionally biased region" description="Low complexity" evidence="1">
    <location>
        <begin position="121"/>
        <end position="143"/>
    </location>
</feature>
<proteinExistence type="predicted"/>
<keyword evidence="3" id="KW-1185">Reference proteome</keyword>
<dbReference type="AlphaFoldDB" id="A0A1V6PWC5"/>
<dbReference type="Proteomes" id="UP000191672">
    <property type="component" value="Unassembled WGS sequence"/>
</dbReference>
<sequence>MAPVSHGKFSYNVDTFYVEASGNIYRRAIPAELRALFDASIPDSNQRPDHPAHWFEAQLLHYGLSPSKAKATAKMRLSDAIQDGALEVPLELVQMEKRLKREWKRQDEAARTLPSGLAHLPTPVTTSRTTTTKTATTTTVATSLPIPRKRARDIEDDEVGERPSVKQTARRVGFLQSNITQSTGPRPQKTQRPELPNRARRRQGSGNTVPQLQTARKDVVSSGSGKSAHITPLTANSHRQTVSTVEALLIAGGNSDLSGRIGQVGIQSSNPSSWDNNEMHDYDDSYDDEYFGDSSDPDDDQEILENYLSSDNLPCQDPFDDRYPSSSSNSMSARLSSGSYADPRGPPPIYNQLFESQPPQRRLGLLKGEYDVASNEPTGNLINGNEPQSQLSHRTSTLHPHTRMLQHPCLYQHIPQQVDEPTVPSSDDYTNIFRAAHGTEPLRFVSGLPFLAAISSS</sequence>
<evidence type="ECO:0000313" key="2">
    <source>
        <dbReference type="EMBL" id="OQD81012.1"/>
    </source>
</evidence>
<feature type="compositionally biased region" description="Polar residues" evidence="1">
    <location>
        <begin position="265"/>
        <end position="276"/>
    </location>
</feature>
<feature type="region of interest" description="Disordered" evidence="1">
    <location>
        <begin position="116"/>
        <end position="235"/>
    </location>
</feature>
<feature type="compositionally biased region" description="Acidic residues" evidence="1">
    <location>
        <begin position="284"/>
        <end position="303"/>
    </location>
</feature>
<comment type="caution">
    <text evidence="2">The sequence shown here is derived from an EMBL/GenBank/DDBJ whole genome shotgun (WGS) entry which is preliminary data.</text>
</comment>
<name>A0A1V6PWC5_9EURO</name>
<dbReference type="EMBL" id="MDYN01000030">
    <property type="protein sequence ID" value="OQD81012.1"/>
    <property type="molecule type" value="Genomic_DNA"/>
</dbReference>
<evidence type="ECO:0000256" key="1">
    <source>
        <dbReference type="SAM" id="MobiDB-lite"/>
    </source>
</evidence>